<gene>
    <name evidence="7" type="ORF">B2A_12985</name>
</gene>
<comment type="caution">
    <text evidence="7">The sequence shown here is derived from an EMBL/GenBank/DDBJ whole genome shotgun (WGS) entry which is preliminary data.</text>
</comment>
<evidence type="ECO:0000256" key="3">
    <source>
        <dbReference type="ARBA" id="ARBA00022781"/>
    </source>
</evidence>
<dbReference type="AlphaFoldDB" id="T0YKV9"/>
<dbReference type="GO" id="GO:0016020">
    <property type="term" value="C:membrane"/>
    <property type="evidence" value="ECO:0007669"/>
    <property type="project" value="UniProtKB-SubCell"/>
</dbReference>
<proteinExistence type="predicted"/>
<name>T0YKV9_9ZZZZ</name>
<dbReference type="EMBL" id="AUZZ01009379">
    <property type="protein sequence ID" value="EQD33768.1"/>
    <property type="molecule type" value="Genomic_DNA"/>
</dbReference>
<evidence type="ECO:0000256" key="4">
    <source>
        <dbReference type="ARBA" id="ARBA00023065"/>
    </source>
</evidence>
<comment type="subcellular location">
    <subcellularLocation>
        <location evidence="1">Membrane</location>
    </subcellularLocation>
</comment>
<dbReference type="SUPFAM" id="SSF47928">
    <property type="entry name" value="N-terminal domain of the delta subunit of the F1F0-ATP synthase"/>
    <property type="match status" value="1"/>
</dbReference>
<accession>T0YKV9</accession>
<evidence type="ECO:0000256" key="6">
    <source>
        <dbReference type="ARBA" id="ARBA00023310"/>
    </source>
</evidence>
<keyword evidence="2" id="KW-0813">Transport</keyword>
<reference evidence="7" key="1">
    <citation type="submission" date="2013-08" db="EMBL/GenBank/DDBJ databases">
        <authorList>
            <person name="Mendez C."/>
            <person name="Richter M."/>
            <person name="Ferrer M."/>
            <person name="Sanchez J."/>
        </authorList>
    </citation>
    <scope>NUCLEOTIDE SEQUENCE</scope>
</reference>
<evidence type="ECO:0000256" key="2">
    <source>
        <dbReference type="ARBA" id="ARBA00022448"/>
    </source>
</evidence>
<reference evidence="7" key="2">
    <citation type="journal article" date="2014" name="ISME J.">
        <title>Microbial stratification in low pH oxic and suboxic macroscopic growths along an acid mine drainage.</title>
        <authorList>
            <person name="Mendez-Garcia C."/>
            <person name="Mesa V."/>
            <person name="Sprenger R.R."/>
            <person name="Richter M."/>
            <person name="Diez M.S."/>
            <person name="Solano J."/>
            <person name="Bargiela R."/>
            <person name="Golyshina O.V."/>
            <person name="Manteca A."/>
            <person name="Ramos J.L."/>
            <person name="Gallego J.R."/>
            <person name="Llorente I."/>
            <person name="Martins Dos Santos V.A."/>
            <person name="Jensen O.N."/>
            <person name="Pelaez A.I."/>
            <person name="Sanchez J."/>
            <person name="Ferrer M."/>
        </authorList>
    </citation>
    <scope>NUCLEOTIDE SEQUENCE</scope>
</reference>
<dbReference type="Gene3D" id="1.10.520.20">
    <property type="entry name" value="N-terminal domain of the delta subunit of the F1F0-ATP synthase"/>
    <property type="match status" value="1"/>
</dbReference>
<evidence type="ECO:0000256" key="1">
    <source>
        <dbReference type="ARBA" id="ARBA00004370"/>
    </source>
</evidence>
<keyword evidence="4" id="KW-0406">Ion transport</keyword>
<organism evidence="7">
    <name type="scientific">mine drainage metagenome</name>
    <dbReference type="NCBI Taxonomy" id="410659"/>
    <lineage>
        <taxon>unclassified sequences</taxon>
        <taxon>metagenomes</taxon>
        <taxon>ecological metagenomes</taxon>
    </lineage>
</organism>
<dbReference type="GO" id="GO:0046933">
    <property type="term" value="F:proton-transporting ATP synthase activity, rotational mechanism"/>
    <property type="evidence" value="ECO:0007669"/>
    <property type="project" value="InterPro"/>
</dbReference>
<feature type="non-terminal residue" evidence="7">
    <location>
        <position position="77"/>
    </location>
</feature>
<evidence type="ECO:0000313" key="7">
    <source>
        <dbReference type="EMBL" id="EQD33768.1"/>
    </source>
</evidence>
<protein>
    <submittedName>
        <fullName evidence="7">ATP synthase F1, delta subunit</fullName>
    </submittedName>
</protein>
<dbReference type="Pfam" id="PF00213">
    <property type="entry name" value="OSCP"/>
    <property type="match status" value="1"/>
</dbReference>
<dbReference type="InterPro" id="IPR000711">
    <property type="entry name" value="ATPase_OSCP/dsu"/>
</dbReference>
<sequence length="77" mass="8374">MPDKSTIARPYAKAAFEAARGRLAPWSEALRRAARALADPRVEALLHDPRIPSEQLAELVAAVAGPSLEPATRNFIR</sequence>
<keyword evidence="3" id="KW-0375">Hydrogen ion transport</keyword>
<keyword evidence="5" id="KW-0472">Membrane</keyword>
<keyword evidence="6" id="KW-0066">ATP synthesis</keyword>
<evidence type="ECO:0000256" key="5">
    <source>
        <dbReference type="ARBA" id="ARBA00023136"/>
    </source>
</evidence>
<dbReference type="InterPro" id="IPR026015">
    <property type="entry name" value="ATP_synth_OSCP/delta_N_sf"/>
</dbReference>